<evidence type="ECO:0000256" key="1">
    <source>
        <dbReference type="SAM" id="MobiDB-lite"/>
    </source>
</evidence>
<protein>
    <submittedName>
        <fullName evidence="2">Uncharacterized protein</fullName>
    </submittedName>
</protein>
<feature type="region of interest" description="Disordered" evidence="1">
    <location>
        <begin position="1"/>
        <end position="33"/>
    </location>
</feature>
<evidence type="ECO:0000313" key="2">
    <source>
        <dbReference type="EMBL" id="SVB17827.1"/>
    </source>
</evidence>
<organism evidence="2">
    <name type="scientific">marine metagenome</name>
    <dbReference type="NCBI Taxonomy" id="408172"/>
    <lineage>
        <taxon>unclassified sequences</taxon>
        <taxon>metagenomes</taxon>
        <taxon>ecological metagenomes</taxon>
    </lineage>
</organism>
<dbReference type="EMBL" id="UINC01031570">
    <property type="protein sequence ID" value="SVB17827.1"/>
    <property type="molecule type" value="Genomic_DNA"/>
</dbReference>
<accession>A0A382BX86</accession>
<gene>
    <name evidence="2" type="ORF">METZ01_LOCUS170681</name>
</gene>
<name>A0A382BX86_9ZZZZ</name>
<sequence>MVSVLGDTRATGNTSRIDEIETPKTIGIGMPRT</sequence>
<proteinExistence type="predicted"/>
<dbReference type="AlphaFoldDB" id="A0A382BX86"/>
<reference evidence="2" key="1">
    <citation type="submission" date="2018-05" db="EMBL/GenBank/DDBJ databases">
        <authorList>
            <person name="Lanie J.A."/>
            <person name="Ng W.-L."/>
            <person name="Kazmierczak K.M."/>
            <person name="Andrzejewski T.M."/>
            <person name="Davidsen T.M."/>
            <person name="Wayne K.J."/>
            <person name="Tettelin H."/>
            <person name="Glass J.I."/>
            <person name="Rusch D."/>
            <person name="Podicherti R."/>
            <person name="Tsui H.-C.T."/>
            <person name="Winkler M.E."/>
        </authorList>
    </citation>
    <scope>NUCLEOTIDE SEQUENCE</scope>
</reference>